<dbReference type="Gene3D" id="1.10.287.1350">
    <property type="match status" value="1"/>
</dbReference>
<dbReference type="InterPro" id="IPR029063">
    <property type="entry name" value="SAM-dependent_MTases_sf"/>
</dbReference>
<dbReference type="InterPro" id="IPR036390">
    <property type="entry name" value="WH_DNA-bd_sf"/>
</dbReference>
<name>A0ABP8ZT13_9ACTN</name>
<dbReference type="Pfam" id="PF00891">
    <property type="entry name" value="Methyltransf_2"/>
    <property type="match status" value="1"/>
</dbReference>
<dbReference type="SUPFAM" id="SSF53335">
    <property type="entry name" value="S-adenosyl-L-methionine-dependent methyltransferases"/>
    <property type="match status" value="1"/>
</dbReference>
<feature type="compositionally biased region" description="Low complexity" evidence="4">
    <location>
        <begin position="45"/>
        <end position="56"/>
    </location>
</feature>
<feature type="region of interest" description="Disordered" evidence="4">
    <location>
        <begin position="1"/>
        <end position="58"/>
    </location>
</feature>
<feature type="compositionally biased region" description="Basic and acidic residues" evidence="4">
    <location>
        <begin position="28"/>
        <end position="44"/>
    </location>
</feature>
<protein>
    <submittedName>
        <fullName evidence="7">Methyltransferase</fullName>
    </submittedName>
</protein>
<evidence type="ECO:0000256" key="3">
    <source>
        <dbReference type="ARBA" id="ARBA00022691"/>
    </source>
</evidence>
<feature type="domain" description="O-methyltransferase dimerisation" evidence="6">
    <location>
        <begin position="66"/>
        <end position="140"/>
    </location>
</feature>
<dbReference type="GO" id="GO:0032259">
    <property type="term" value="P:methylation"/>
    <property type="evidence" value="ECO:0007669"/>
    <property type="project" value="UniProtKB-KW"/>
</dbReference>
<dbReference type="InterPro" id="IPR036388">
    <property type="entry name" value="WH-like_DNA-bd_sf"/>
</dbReference>
<dbReference type="PANTHER" id="PTHR43712:SF2">
    <property type="entry name" value="O-METHYLTRANSFERASE CICE"/>
    <property type="match status" value="1"/>
</dbReference>
<evidence type="ECO:0000313" key="7">
    <source>
        <dbReference type="EMBL" id="GAA4765413.1"/>
    </source>
</evidence>
<evidence type="ECO:0000313" key="8">
    <source>
        <dbReference type="Proteomes" id="UP001501147"/>
    </source>
</evidence>
<dbReference type="InterPro" id="IPR012967">
    <property type="entry name" value="COMT_dimerisation"/>
</dbReference>
<dbReference type="EMBL" id="BAABJV010000001">
    <property type="protein sequence ID" value="GAA4765413.1"/>
    <property type="molecule type" value="Genomic_DNA"/>
</dbReference>
<dbReference type="PANTHER" id="PTHR43712">
    <property type="entry name" value="PUTATIVE (AFU_ORTHOLOGUE AFUA_4G14580)-RELATED"/>
    <property type="match status" value="1"/>
</dbReference>
<dbReference type="SUPFAM" id="SSF46785">
    <property type="entry name" value="Winged helix' DNA-binding domain"/>
    <property type="match status" value="1"/>
</dbReference>
<organism evidence="7 8">
    <name type="scientific">Streptomyces sanyensis</name>
    <dbReference type="NCBI Taxonomy" id="568869"/>
    <lineage>
        <taxon>Bacteria</taxon>
        <taxon>Bacillati</taxon>
        <taxon>Actinomycetota</taxon>
        <taxon>Actinomycetes</taxon>
        <taxon>Kitasatosporales</taxon>
        <taxon>Streptomycetaceae</taxon>
        <taxon>Streptomyces</taxon>
    </lineage>
</organism>
<dbReference type="Proteomes" id="UP001501147">
    <property type="component" value="Unassembled WGS sequence"/>
</dbReference>
<dbReference type="Gene3D" id="3.40.50.150">
    <property type="entry name" value="Vaccinia Virus protein VP39"/>
    <property type="match status" value="1"/>
</dbReference>
<keyword evidence="2" id="KW-0808">Transferase</keyword>
<dbReference type="PIRSF" id="PIRSF005739">
    <property type="entry name" value="O-mtase"/>
    <property type="match status" value="1"/>
</dbReference>
<dbReference type="Gene3D" id="1.10.10.10">
    <property type="entry name" value="Winged helix-like DNA-binding domain superfamily/Winged helix DNA-binding domain"/>
    <property type="match status" value="1"/>
</dbReference>
<keyword evidence="3" id="KW-0949">S-adenosyl-L-methionine</keyword>
<dbReference type="GO" id="GO:0008168">
    <property type="term" value="F:methyltransferase activity"/>
    <property type="evidence" value="ECO:0007669"/>
    <property type="project" value="UniProtKB-KW"/>
</dbReference>
<keyword evidence="1 7" id="KW-0489">Methyltransferase</keyword>
<keyword evidence="8" id="KW-1185">Reference proteome</keyword>
<dbReference type="PROSITE" id="PS51683">
    <property type="entry name" value="SAM_OMT_II"/>
    <property type="match status" value="1"/>
</dbReference>
<dbReference type="InterPro" id="IPR016461">
    <property type="entry name" value="COMT-like"/>
</dbReference>
<proteinExistence type="predicted"/>
<comment type="caution">
    <text evidence="7">The sequence shown here is derived from an EMBL/GenBank/DDBJ whole genome shotgun (WGS) entry which is preliminary data.</text>
</comment>
<evidence type="ECO:0000256" key="2">
    <source>
        <dbReference type="ARBA" id="ARBA00022679"/>
    </source>
</evidence>
<evidence type="ECO:0000256" key="4">
    <source>
        <dbReference type="SAM" id="MobiDB-lite"/>
    </source>
</evidence>
<gene>
    <name evidence="7" type="ORF">GCM10023329_09330</name>
</gene>
<evidence type="ECO:0000259" key="6">
    <source>
        <dbReference type="Pfam" id="PF08100"/>
    </source>
</evidence>
<dbReference type="Pfam" id="PF08100">
    <property type="entry name" value="Dimerisation"/>
    <property type="match status" value="1"/>
</dbReference>
<reference evidence="8" key="1">
    <citation type="journal article" date="2019" name="Int. J. Syst. Evol. Microbiol.">
        <title>The Global Catalogue of Microorganisms (GCM) 10K type strain sequencing project: providing services to taxonomists for standard genome sequencing and annotation.</title>
        <authorList>
            <consortium name="The Broad Institute Genomics Platform"/>
            <consortium name="The Broad Institute Genome Sequencing Center for Infectious Disease"/>
            <person name="Wu L."/>
            <person name="Ma J."/>
        </authorList>
    </citation>
    <scope>NUCLEOTIDE SEQUENCE [LARGE SCALE GENOMIC DNA]</scope>
    <source>
        <strain evidence="8">JCM 18324</strain>
    </source>
</reference>
<dbReference type="CDD" id="cd02440">
    <property type="entry name" value="AdoMet_MTases"/>
    <property type="match status" value="1"/>
</dbReference>
<accession>A0ABP8ZT13</accession>
<evidence type="ECO:0000259" key="5">
    <source>
        <dbReference type="Pfam" id="PF00891"/>
    </source>
</evidence>
<dbReference type="InterPro" id="IPR001077">
    <property type="entry name" value="COMT_C"/>
</dbReference>
<evidence type="ECO:0000256" key="1">
    <source>
        <dbReference type="ARBA" id="ARBA00022603"/>
    </source>
</evidence>
<feature type="domain" description="O-methyltransferase C-terminal" evidence="5">
    <location>
        <begin position="164"/>
        <end position="370"/>
    </location>
</feature>
<sequence>MCPNPPACAEPRRSHDAVRPAPAPASHETPHETSHETLHEKRDAMTSTTTSTAAAAPPQDAMRLRELVFGAACAAAVRAAARLGVADALDDTPQDAERLAAAVKADPKALRRLLRALACYGVFTEEADGRFAHTDMSRQLREDDPRSLRWIALWCTEPWTWAAWPKLDEAVRTGDSVFEGLFGKEFFPYLHEDAAESAHVFNRAMTTSSVQSARDVAELLDLDGVSSVADIGGGQGHVLASLLEKHPGLHGTLLDLPGVAGNADPRLREGGALADRVAIVPGDCRRAVPVQADVYIIKNILEWDDESTRRTLANVVGAARPGARVIVIENLVDDSPSMRFTTAMDLMLLLNVGGAKHTRGSMAARMAEAGLVLGEVRPVNAYLHAFESTVPA</sequence>